<sequence length="248" mass="28056">MVLGHQEDDFDEDNDEQEEEKQRVVWSWRKLLDSVVCDDIKKAWKPHKGADLKPPHSCNLYDRAPDFINNHGWSVAIDGSDYSPLKMSGVGIYHVNLSAGAMMTPHMNPMATEYGIVLRGCGRIQIVFPNGTNAMDAEIKEGDVFFVPRYFPFCQIASKNQPLEFFGFTTSASKNRPQFLVGSTSLMRTMMGPELAAAFGVSEETMRHMIEAQHEAVILPSPHHHHYHNKEEVDTIPKLIRNAMVLGW</sequence>
<proteinExistence type="predicted"/>
<feature type="domain" description="Cupin type-1" evidence="1">
    <location>
        <begin position="58"/>
        <end position="207"/>
    </location>
</feature>
<dbReference type="SUPFAM" id="SSF51182">
    <property type="entry name" value="RmlC-like cupins"/>
    <property type="match status" value="1"/>
</dbReference>
<evidence type="ECO:0000259" key="1">
    <source>
        <dbReference type="SMART" id="SM00835"/>
    </source>
</evidence>
<dbReference type="Pfam" id="PF00190">
    <property type="entry name" value="Cupin_1"/>
    <property type="match status" value="1"/>
</dbReference>
<comment type="caution">
    <text evidence="2">The sequence shown here is derived from an EMBL/GenBank/DDBJ whole genome shotgun (WGS) entry which is preliminary data.</text>
</comment>
<reference evidence="2 3" key="1">
    <citation type="journal article" date="2023" name="Plants (Basel)">
        <title>Bridging the Gap: Combining Genomics and Transcriptomics Approaches to Understand Stylosanthes scabra, an Orphan Legume from the Brazilian Caatinga.</title>
        <authorList>
            <person name="Ferreira-Neto J.R.C."/>
            <person name="da Silva M.D."/>
            <person name="Binneck E."/>
            <person name="de Melo N.F."/>
            <person name="da Silva R.H."/>
            <person name="de Melo A.L.T.M."/>
            <person name="Pandolfi V."/>
            <person name="Bustamante F.O."/>
            <person name="Brasileiro-Vidal A.C."/>
            <person name="Benko-Iseppon A.M."/>
        </authorList>
    </citation>
    <scope>NUCLEOTIDE SEQUENCE [LARGE SCALE GENOMIC DNA]</scope>
    <source>
        <tissue evidence="2">Leaves</tissue>
    </source>
</reference>
<dbReference type="InterPro" id="IPR050253">
    <property type="entry name" value="Seed_Storage-Functional"/>
</dbReference>
<accession>A0ABU6W408</accession>
<dbReference type="InterPro" id="IPR006045">
    <property type="entry name" value="Cupin_1"/>
</dbReference>
<dbReference type="CDD" id="cd02245">
    <property type="entry name" value="cupin_7S_vicilin-like_C"/>
    <property type="match status" value="1"/>
</dbReference>
<evidence type="ECO:0000313" key="3">
    <source>
        <dbReference type="Proteomes" id="UP001341840"/>
    </source>
</evidence>
<dbReference type="Proteomes" id="UP001341840">
    <property type="component" value="Unassembled WGS sequence"/>
</dbReference>
<dbReference type="Gene3D" id="2.60.120.10">
    <property type="entry name" value="Jelly Rolls"/>
    <property type="match status" value="1"/>
</dbReference>
<dbReference type="InterPro" id="IPR011051">
    <property type="entry name" value="RmlC_Cupin_sf"/>
</dbReference>
<dbReference type="PANTHER" id="PTHR31189:SF2">
    <property type="entry name" value="RMLC-LIKE CUPINS SUPERFAMILY PROTEIN"/>
    <property type="match status" value="1"/>
</dbReference>
<dbReference type="EMBL" id="JASCZI010181257">
    <property type="protein sequence ID" value="MED6180089.1"/>
    <property type="molecule type" value="Genomic_DNA"/>
</dbReference>
<evidence type="ECO:0000313" key="2">
    <source>
        <dbReference type="EMBL" id="MED6180089.1"/>
    </source>
</evidence>
<dbReference type="SMART" id="SM00835">
    <property type="entry name" value="Cupin_1"/>
    <property type="match status" value="1"/>
</dbReference>
<dbReference type="PANTHER" id="PTHR31189">
    <property type="entry name" value="OS03G0336100 PROTEIN-RELATED"/>
    <property type="match status" value="1"/>
</dbReference>
<gene>
    <name evidence="2" type="ORF">PIB30_006900</name>
</gene>
<protein>
    <recommendedName>
        <fullName evidence="1">Cupin type-1 domain-containing protein</fullName>
    </recommendedName>
</protein>
<keyword evidence="3" id="KW-1185">Reference proteome</keyword>
<organism evidence="2 3">
    <name type="scientific">Stylosanthes scabra</name>
    <dbReference type="NCBI Taxonomy" id="79078"/>
    <lineage>
        <taxon>Eukaryota</taxon>
        <taxon>Viridiplantae</taxon>
        <taxon>Streptophyta</taxon>
        <taxon>Embryophyta</taxon>
        <taxon>Tracheophyta</taxon>
        <taxon>Spermatophyta</taxon>
        <taxon>Magnoliopsida</taxon>
        <taxon>eudicotyledons</taxon>
        <taxon>Gunneridae</taxon>
        <taxon>Pentapetalae</taxon>
        <taxon>rosids</taxon>
        <taxon>fabids</taxon>
        <taxon>Fabales</taxon>
        <taxon>Fabaceae</taxon>
        <taxon>Papilionoideae</taxon>
        <taxon>50 kb inversion clade</taxon>
        <taxon>dalbergioids sensu lato</taxon>
        <taxon>Dalbergieae</taxon>
        <taxon>Pterocarpus clade</taxon>
        <taxon>Stylosanthes</taxon>
    </lineage>
</organism>
<dbReference type="InterPro" id="IPR014710">
    <property type="entry name" value="RmlC-like_jellyroll"/>
</dbReference>
<name>A0ABU6W408_9FABA</name>